<feature type="region of interest" description="Disordered" evidence="1">
    <location>
        <begin position="22"/>
        <end position="61"/>
    </location>
</feature>
<feature type="compositionally biased region" description="Pro residues" evidence="1">
    <location>
        <begin position="556"/>
        <end position="569"/>
    </location>
</feature>
<dbReference type="Proteomes" id="UP000812966">
    <property type="component" value="Unassembled WGS sequence"/>
</dbReference>
<feature type="region of interest" description="Disordered" evidence="1">
    <location>
        <begin position="624"/>
        <end position="713"/>
    </location>
</feature>
<feature type="region of interest" description="Disordered" evidence="1">
    <location>
        <begin position="548"/>
        <end position="587"/>
    </location>
</feature>
<feature type="compositionally biased region" description="Polar residues" evidence="1">
    <location>
        <begin position="26"/>
        <end position="56"/>
    </location>
</feature>
<keyword evidence="3" id="KW-1185">Reference proteome</keyword>
<accession>A0A8K0JJ38</accession>
<evidence type="ECO:0008006" key="4">
    <source>
        <dbReference type="Google" id="ProtNLM"/>
    </source>
</evidence>
<comment type="caution">
    <text evidence="2">The sequence shown here is derived from an EMBL/GenBank/DDBJ whole genome shotgun (WGS) entry which is preliminary data.</text>
</comment>
<dbReference type="SUPFAM" id="SSF57701">
    <property type="entry name" value="Zn2/Cys6 DNA-binding domain"/>
    <property type="match status" value="1"/>
</dbReference>
<dbReference type="AlphaFoldDB" id="A0A8K0JJ38"/>
<evidence type="ECO:0000256" key="1">
    <source>
        <dbReference type="SAM" id="MobiDB-lite"/>
    </source>
</evidence>
<dbReference type="GO" id="GO:0000981">
    <property type="term" value="F:DNA-binding transcription factor activity, RNA polymerase II-specific"/>
    <property type="evidence" value="ECO:0007669"/>
    <property type="project" value="InterPro"/>
</dbReference>
<name>A0A8K0JJ38_9TREE</name>
<gene>
    <name evidence="2" type="ORF">FFLO_04523</name>
</gene>
<evidence type="ECO:0000313" key="3">
    <source>
        <dbReference type="Proteomes" id="UP000812966"/>
    </source>
</evidence>
<dbReference type="InterPro" id="IPR036864">
    <property type="entry name" value="Zn2-C6_fun-type_DNA-bd_sf"/>
</dbReference>
<dbReference type="GO" id="GO:0008270">
    <property type="term" value="F:zinc ion binding"/>
    <property type="evidence" value="ECO:0007669"/>
    <property type="project" value="InterPro"/>
</dbReference>
<feature type="compositionally biased region" description="Polar residues" evidence="1">
    <location>
        <begin position="574"/>
        <end position="587"/>
    </location>
</feature>
<sequence length="876" mass="96932">MPGVPLMAHISLMCWSPARPHDVNRSLRSPSSKQNNQKTVGYQQRGSGQRLQSVWSDDNPDSEVYETARRRDIQGTAGRVVNLLNFTNPRQSDAIKSIMSDLARIAERTGGIIPSAHTVFQDLDPKRYNPIRLVKLRQDLQRITRASGDWQEFATCIGKIREALGTANLLTDDDGPGSYIDVFTRPLNSKTFQSCLGACHDHAPVLLENRRAGEGAFSSPVRVACKQTVDAFVLDLWSWTSGCEVLRAFLHPETSQGLSERYRHRIMSTEVSSPLQLVPSGYSILANPNPVVERLLARQPGSTFSFSLEAIADEQSTLQVNLPACSSGEQPTTYRIPTHLFFILSAVDSSDGSNTDAPQTSTTTQPTQAKASSNVRAAYITAYARRIDAKYACKSCKKAKMHCYRASPDDTSIQSIKCAGCVNAHRVCEIDRNAFETMLAPGTSLKFSKQTTLTNLLKSDPIQINSPPITISSYEHLLDHISTPEAPYYMYLPINETRPSKQTLSWLEDVFSQCGTKIDGSELAYEVKLGNRANINPCTAPKYAQHVPLPYKPKQKSPPPPPSPPPPAPTRSSLAQVNAQAGPSSDQIITQSLPGLKRKFGLGNHNSGGYPVSKYIRTGLYNTNTLISSPGGRYDDAEVSERFGDADSTRREEEYEYQTDHSSDDEEGETVNIPTKANGHPQRSDRATTPKATQPPARTIRTMSPDSPGIGRSRMHSLDDTPKALRHNDFDNLTLPDTDLSGFVEANFNANLRDDIQTAIAYHRRRISQIVCQGYDARDRTSAQDWLDNSLQEFKKLITQDMPSDPEERTRLLLDDGLAFLMKTLNGQPIFARQCNESLLNIGGTVQPCPDVSCFMTGKPLIRLHVFVDSKLTIRS</sequence>
<protein>
    <recommendedName>
        <fullName evidence="4">Zn(2)-C6 fungal-type domain-containing protein</fullName>
    </recommendedName>
</protein>
<proteinExistence type="predicted"/>
<dbReference type="EMBL" id="JABELV010000097">
    <property type="protein sequence ID" value="KAG7531219.1"/>
    <property type="molecule type" value="Genomic_DNA"/>
</dbReference>
<reference evidence="2" key="1">
    <citation type="submission" date="2020-04" db="EMBL/GenBank/DDBJ databases">
        <title>Analysis of mating type loci in Filobasidium floriforme.</title>
        <authorList>
            <person name="Nowrousian M."/>
        </authorList>
    </citation>
    <scope>NUCLEOTIDE SEQUENCE</scope>
    <source>
        <strain evidence="2">CBS 6242</strain>
    </source>
</reference>
<evidence type="ECO:0000313" key="2">
    <source>
        <dbReference type="EMBL" id="KAG7531219.1"/>
    </source>
</evidence>
<organism evidence="2 3">
    <name type="scientific">Filobasidium floriforme</name>
    <dbReference type="NCBI Taxonomy" id="5210"/>
    <lineage>
        <taxon>Eukaryota</taxon>
        <taxon>Fungi</taxon>
        <taxon>Dikarya</taxon>
        <taxon>Basidiomycota</taxon>
        <taxon>Agaricomycotina</taxon>
        <taxon>Tremellomycetes</taxon>
        <taxon>Filobasidiales</taxon>
        <taxon>Filobasidiaceae</taxon>
        <taxon>Filobasidium</taxon>
    </lineage>
</organism>
<feature type="compositionally biased region" description="Basic and acidic residues" evidence="1">
    <location>
        <begin position="633"/>
        <end position="662"/>
    </location>
</feature>